<evidence type="ECO:0000256" key="1">
    <source>
        <dbReference type="ARBA" id="ARBA00004651"/>
    </source>
</evidence>
<comment type="subcellular location">
    <subcellularLocation>
        <location evidence="1">Cell membrane</location>
        <topology evidence="1">Multi-pass membrane protein</topology>
    </subcellularLocation>
    <subcellularLocation>
        <location evidence="6">Membrane</location>
        <topology evidence="6">Multi-pass membrane protein</topology>
    </subcellularLocation>
</comment>
<dbReference type="InterPro" id="IPR002898">
    <property type="entry name" value="MotA_ExbB_proton_chnl"/>
</dbReference>
<dbReference type="GO" id="GO:0017038">
    <property type="term" value="P:protein import"/>
    <property type="evidence" value="ECO:0007669"/>
    <property type="project" value="TreeGrafter"/>
</dbReference>
<proteinExistence type="inferred from homology"/>
<dbReference type="Pfam" id="PF01618">
    <property type="entry name" value="MotA_ExbB"/>
    <property type="match status" value="1"/>
</dbReference>
<evidence type="ECO:0000256" key="8">
    <source>
        <dbReference type="SAM" id="Phobius"/>
    </source>
</evidence>
<accession>A0A6S6T9G1</accession>
<gene>
    <name evidence="10" type="ORF">HELGO_WM16767</name>
</gene>
<dbReference type="PANTHER" id="PTHR30625">
    <property type="entry name" value="PROTEIN TOLQ"/>
    <property type="match status" value="1"/>
</dbReference>
<keyword evidence="2" id="KW-1003">Cell membrane</keyword>
<evidence type="ECO:0000256" key="6">
    <source>
        <dbReference type="RuleBase" id="RU004057"/>
    </source>
</evidence>
<evidence type="ECO:0000256" key="4">
    <source>
        <dbReference type="ARBA" id="ARBA00022989"/>
    </source>
</evidence>
<feature type="transmembrane region" description="Helical" evidence="8">
    <location>
        <begin position="12"/>
        <end position="31"/>
    </location>
</feature>
<evidence type="ECO:0000259" key="9">
    <source>
        <dbReference type="Pfam" id="PF01618"/>
    </source>
</evidence>
<feature type="transmembrane region" description="Helical" evidence="8">
    <location>
        <begin position="107"/>
        <end position="131"/>
    </location>
</feature>
<dbReference type="EMBL" id="CACVAY010000073">
    <property type="protein sequence ID" value="CAA6815943.1"/>
    <property type="molecule type" value="Genomic_DNA"/>
</dbReference>
<keyword evidence="5 8" id="KW-0472">Membrane</keyword>
<feature type="region of interest" description="Disordered" evidence="7">
    <location>
        <begin position="203"/>
        <end position="230"/>
    </location>
</feature>
<evidence type="ECO:0000256" key="7">
    <source>
        <dbReference type="SAM" id="MobiDB-lite"/>
    </source>
</evidence>
<dbReference type="GO" id="GO:0005886">
    <property type="term" value="C:plasma membrane"/>
    <property type="evidence" value="ECO:0007669"/>
    <property type="project" value="UniProtKB-SubCell"/>
</dbReference>
<protein>
    <submittedName>
        <fullName evidence="10">MotA/TolQ/ExbB proton channel family protein</fullName>
    </submittedName>
</protein>
<feature type="domain" description="MotA/TolQ/ExbB proton channel" evidence="9">
    <location>
        <begin position="70"/>
        <end position="188"/>
    </location>
</feature>
<sequence length="230" mass="24649">MFEFLKSGGFLILPILISSIIAMAIIIERLITLRARNIIPENIIGRAHKIASSGKKPTREEVEKIRGSSLVGKVLAAGLESADSPRHIMKENLEETGRHAAHEMDRYLTTLGTVAAITPLLGLLGTVIGMIEVFSVITKMGVGSPTDLAGGISTALITTAAGISVAVPALIFHRYFKGKINDFIVRMEQEALKLIDQTSIKRTLGAGNAPKPTPPAGRPKAPRQPMRTGQ</sequence>
<comment type="similarity">
    <text evidence="6">Belongs to the exbB/tolQ family.</text>
</comment>
<organism evidence="10">
    <name type="scientific">uncultured Thiotrichaceae bacterium</name>
    <dbReference type="NCBI Taxonomy" id="298394"/>
    <lineage>
        <taxon>Bacteria</taxon>
        <taxon>Pseudomonadati</taxon>
        <taxon>Pseudomonadota</taxon>
        <taxon>Gammaproteobacteria</taxon>
        <taxon>Thiotrichales</taxon>
        <taxon>Thiotrichaceae</taxon>
        <taxon>environmental samples</taxon>
    </lineage>
</organism>
<dbReference type="InterPro" id="IPR050790">
    <property type="entry name" value="ExbB/TolQ_transport"/>
</dbReference>
<name>A0A6S6T9G1_9GAMM</name>
<evidence type="ECO:0000313" key="10">
    <source>
        <dbReference type="EMBL" id="CAA6815943.1"/>
    </source>
</evidence>
<evidence type="ECO:0000256" key="2">
    <source>
        <dbReference type="ARBA" id="ARBA00022475"/>
    </source>
</evidence>
<dbReference type="AlphaFoldDB" id="A0A6S6T9G1"/>
<evidence type="ECO:0000256" key="5">
    <source>
        <dbReference type="ARBA" id="ARBA00023136"/>
    </source>
</evidence>
<evidence type="ECO:0000256" key="3">
    <source>
        <dbReference type="ARBA" id="ARBA00022692"/>
    </source>
</evidence>
<reference evidence="10" key="1">
    <citation type="submission" date="2020-01" db="EMBL/GenBank/DDBJ databases">
        <authorList>
            <person name="Meier V. D."/>
            <person name="Meier V D."/>
        </authorList>
    </citation>
    <scope>NUCLEOTIDE SEQUENCE</scope>
    <source>
        <strain evidence="10">HLG_WM_MAG_07</strain>
    </source>
</reference>
<feature type="transmembrane region" description="Helical" evidence="8">
    <location>
        <begin position="151"/>
        <end position="172"/>
    </location>
</feature>
<dbReference type="PANTHER" id="PTHR30625:SF11">
    <property type="entry name" value="MOTA_TOLQ_EXBB PROTON CHANNEL DOMAIN-CONTAINING PROTEIN"/>
    <property type="match status" value="1"/>
</dbReference>
<keyword evidence="4 8" id="KW-1133">Transmembrane helix</keyword>
<keyword evidence="3 8" id="KW-0812">Transmembrane</keyword>
<keyword evidence="6" id="KW-0653">Protein transport</keyword>
<keyword evidence="6" id="KW-0813">Transport</keyword>